<evidence type="ECO:0000313" key="2">
    <source>
        <dbReference type="Proteomes" id="UP001221142"/>
    </source>
</evidence>
<comment type="caution">
    <text evidence="1">The sequence shown here is derived from an EMBL/GenBank/DDBJ whole genome shotgun (WGS) entry which is preliminary data.</text>
</comment>
<reference evidence="1" key="1">
    <citation type="submission" date="2023-03" db="EMBL/GenBank/DDBJ databases">
        <title>Massive genome expansion in bonnet fungi (Mycena s.s.) driven by repeated elements and novel gene families across ecological guilds.</title>
        <authorList>
            <consortium name="Lawrence Berkeley National Laboratory"/>
            <person name="Harder C.B."/>
            <person name="Miyauchi S."/>
            <person name="Viragh M."/>
            <person name="Kuo A."/>
            <person name="Thoen E."/>
            <person name="Andreopoulos B."/>
            <person name="Lu D."/>
            <person name="Skrede I."/>
            <person name="Drula E."/>
            <person name="Henrissat B."/>
            <person name="Morin E."/>
            <person name="Kohler A."/>
            <person name="Barry K."/>
            <person name="LaButti K."/>
            <person name="Morin E."/>
            <person name="Salamov A."/>
            <person name="Lipzen A."/>
            <person name="Mereny Z."/>
            <person name="Hegedus B."/>
            <person name="Baldrian P."/>
            <person name="Stursova M."/>
            <person name="Weitz H."/>
            <person name="Taylor A."/>
            <person name="Grigoriev I.V."/>
            <person name="Nagy L.G."/>
            <person name="Martin F."/>
            <person name="Kauserud H."/>
        </authorList>
    </citation>
    <scope>NUCLEOTIDE SEQUENCE</scope>
    <source>
        <strain evidence="1">9284</strain>
    </source>
</reference>
<evidence type="ECO:0000313" key="1">
    <source>
        <dbReference type="EMBL" id="KAJ7647936.1"/>
    </source>
</evidence>
<organism evidence="1 2">
    <name type="scientific">Roridomyces roridus</name>
    <dbReference type="NCBI Taxonomy" id="1738132"/>
    <lineage>
        <taxon>Eukaryota</taxon>
        <taxon>Fungi</taxon>
        <taxon>Dikarya</taxon>
        <taxon>Basidiomycota</taxon>
        <taxon>Agaricomycotina</taxon>
        <taxon>Agaricomycetes</taxon>
        <taxon>Agaricomycetidae</taxon>
        <taxon>Agaricales</taxon>
        <taxon>Marasmiineae</taxon>
        <taxon>Mycenaceae</taxon>
        <taxon>Roridomyces</taxon>
    </lineage>
</organism>
<dbReference type="Gene3D" id="3.80.10.10">
    <property type="entry name" value="Ribonuclease Inhibitor"/>
    <property type="match status" value="1"/>
</dbReference>
<accession>A0AAD7CGD9</accession>
<dbReference type="EMBL" id="JARKIF010000002">
    <property type="protein sequence ID" value="KAJ7647936.1"/>
    <property type="molecule type" value="Genomic_DNA"/>
</dbReference>
<protein>
    <recommendedName>
        <fullName evidence="3">F-box domain-containing protein</fullName>
    </recommendedName>
</protein>
<gene>
    <name evidence="1" type="ORF">FB45DRAFT_998831</name>
</gene>
<dbReference type="InterPro" id="IPR032675">
    <property type="entry name" value="LRR_dom_sf"/>
</dbReference>
<name>A0AAD7CGD9_9AGAR</name>
<dbReference type="Proteomes" id="UP001221142">
    <property type="component" value="Unassembled WGS sequence"/>
</dbReference>
<proteinExistence type="predicted"/>
<keyword evidence="2" id="KW-1185">Reference proteome</keyword>
<evidence type="ECO:0008006" key="3">
    <source>
        <dbReference type="Google" id="ProtNLM"/>
    </source>
</evidence>
<dbReference type="SUPFAM" id="SSF52047">
    <property type="entry name" value="RNI-like"/>
    <property type="match status" value="1"/>
</dbReference>
<sequence length="470" mass="51952">MHRGLCIPEIVYLIFSELRNLFPKPARDKTLAALAVTCRDFLNPALDTLWSEQTTLRHVVKCLPSHLWEQSVGSSPRDEGQFYLYWIRPLFYASRIQTLTLNCSDTRHDAFPDASVLEAIRAGLPHRYLCPNLRTLLWRSDEDAQLPFLNLFLSPNLESAAIIVFGVSPPVPLDLSILSVQKLNFHIPGNSSFECRSTSSLVLRLNRIEVLSVANLDRTALQHLSQLETLRSLELFNVDAEHIGCSSSVAPRRALFPALRTLKLGDVSYSGVNKILRMLPPSCELDSFTAGIQLHDPTMFSEVYTLLVDSLSHATLRMLDIGLRSPTAGFPLSFDSNRSLVTLFTFQNLQFLRVCSPVLLGLDDALAWDMARAWPDLTILSLSSPMGNASDLQDAPVLTFSGLRAFAIQCPCLTNLRIDVDASHVPADPLATDATTTSLESPLSVLDVASSPIGDPDTVASFVRQLFPPP</sequence>
<dbReference type="AlphaFoldDB" id="A0AAD7CGD9"/>